<feature type="compositionally biased region" description="Acidic residues" evidence="1">
    <location>
        <begin position="372"/>
        <end position="384"/>
    </location>
</feature>
<dbReference type="InParanoid" id="A0A1E7EIN8"/>
<protein>
    <recommendedName>
        <fullName evidence="4">Phytanoyl-CoA dioxygenase</fullName>
    </recommendedName>
</protein>
<reference evidence="2 3" key="1">
    <citation type="submission" date="2016-09" db="EMBL/GenBank/DDBJ databases">
        <title>Extensive genetic diversity and differential bi-allelic expression allows diatom success in the polar Southern Ocean.</title>
        <authorList>
            <consortium name="DOE Joint Genome Institute"/>
            <person name="Mock T."/>
            <person name="Otillar R.P."/>
            <person name="Strauss J."/>
            <person name="Dupont C."/>
            <person name="Frickenhaus S."/>
            <person name="Maumus F."/>
            <person name="Mcmullan M."/>
            <person name="Sanges R."/>
            <person name="Schmutz J."/>
            <person name="Toseland A."/>
            <person name="Valas R."/>
            <person name="Veluchamy A."/>
            <person name="Ward B.J."/>
            <person name="Allen A."/>
            <person name="Barry K."/>
            <person name="Falciatore A."/>
            <person name="Ferrante M."/>
            <person name="Fortunato A.E."/>
            <person name="Gloeckner G."/>
            <person name="Gruber A."/>
            <person name="Hipkin R."/>
            <person name="Janech M."/>
            <person name="Kroth P."/>
            <person name="Leese F."/>
            <person name="Lindquist E."/>
            <person name="Lyon B.R."/>
            <person name="Martin J."/>
            <person name="Mayer C."/>
            <person name="Parker M."/>
            <person name="Quesneville H."/>
            <person name="Raymond J."/>
            <person name="Uhlig C."/>
            <person name="Valentin K.U."/>
            <person name="Worden A.Z."/>
            <person name="Armbrust E.V."/>
            <person name="Bowler C."/>
            <person name="Green B."/>
            <person name="Moulton V."/>
            <person name="Van Oosterhout C."/>
            <person name="Grigoriev I."/>
        </authorList>
    </citation>
    <scope>NUCLEOTIDE SEQUENCE [LARGE SCALE GENOMIC DNA]</scope>
    <source>
        <strain evidence="2 3">CCMP1102</strain>
    </source>
</reference>
<gene>
    <name evidence="2" type="ORF">FRACYDRAFT_258365</name>
</gene>
<evidence type="ECO:0000256" key="1">
    <source>
        <dbReference type="SAM" id="MobiDB-lite"/>
    </source>
</evidence>
<dbReference type="InterPro" id="IPR051961">
    <property type="entry name" value="Fungal_Metabolite_Diox"/>
</dbReference>
<dbReference type="Pfam" id="PF05721">
    <property type="entry name" value="PhyH"/>
    <property type="match status" value="1"/>
</dbReference>
<evidence type="ECO:0008006" key="4">
    <source>
        <dbReference type="Google" id="ProtNLM"/>
    </source>
</evidence>
<evidence type="ECO:0000313" key="2">
    <source>
        <dbReference type="EMBL" id="OEU05757.1"/>
    </source>
</evidence>
<feature type="compositionally biased region" description="Low complexity" evidence="1">
    <location>
        <begin position="39"/>
        <end position="51"/>
    </location>
</feature>
<dbReference type="PANTHER" id="PTHR37563:SF2">
    <property type="entry name" value="PHYTANOYL-COA DIOXYGENASE FAMILY PROTEIN (AFU_ORTHOLOGUE AFUA_2G03330)"/>
    <property type="match status" value="1"/>
</dbReference>
<feature type="region of interest" description="Disordered" evidence="1">
    <location>
        <begin position="367"/>
        <end position="392"/>
    </location>
</feature>
<feature type="region of interest" description="Disordered" evidence="1">
    <location>
        <begin position="39"/>
        <end position="62"/>
    </location>
</feature>
<dbReference type="KEGG" id="fcy:FRACYDRAFT_258365"/>
<feature type="region of interest" description="Disordered" evidence="1">
    <location>
        <begin position="114"/>
        <end position="164"/>
    </location>
</feature>
<dbReference type="OrthoDB" id="198655at2759"/>
<sequence length="493" mass="55161">MTTMLVITITTTSGSCNGGVVSAFSSSYKTNQSFLTINKQPGKQQQQQQGQSSSLRSNKIDVIENDTVSTPIALLEERMLAVGEEQTMLEELDEGTRKKISKQLEKLEKQKVRLARNNNNNKSNKDNGGFGGGGFGGSKGKKKGTVNKIEKNKDDDKSQQPQIQQHDVYDIKHDTSNFGAVIVDQGVARINNCLTEQTSSDLINYINDFLAEALHTQSKKNPVEDLSLEEIYAQQPKFADVREKLNRWDMLLPLETYATPSNEIICQALYEILISTNNGGISSTIESILGKEAQLYELGTLISDPNSERQLLHADYNYAPDFQPDIPPALTCFVALQDITETMGPTTFILKSSTEEYHNEINTGQYTMYSSGDDDDESTIDETETTTSTTTRGKSILLETSTNKLSTLKNGDCSLYNPMTLHCGNANRSNSRRIIFYFSFKNPKFNEKDWPLAYASLRPDLRTRNLSLSQIKTILVSEHDKKEEEESNIKFKI</sequence>
<dbReference type="SUPFAM" id="SSF51197">
    <property type="entry name" value="Clavaminate synthase-like"/>
    <property type="match status" value="1"/>
</dbReference>
<feature type="compositionally biased region" description="Gly residues" evidence="1">
    <location>
        <begin position="128"/>
        <end position="138"/>
    </location>
</feature>
<dbReference type="InterPro" id="IPR008775">
    <property type="entry name" value="Phytyl_CoA_dOase-like"/>
</dbReference>
<evidence type="ECO:0000313" key="3">
    <source>
        <dbReference type="Proteomes" id="UP000095751"/>
    </source>
</evidence>
<feature type="compositionally biased region" description="Basic and acidic residues" evidence="1">
    <location>
        <begin position="148"/>
        <end position="158"/>
    </location>
</feature>
<dbReference type="Gene3D" id="2.60.120.620">
    <property type="entry name" value="q2cbj1_9rhob like domain"/>
    <property type="match status" value="1"/>
</dbReference>
<dbReference type="EMBL" id="KV784479">
    <property type="protein sequence ID" value="OEU05757.1"/>
    <property type="molecule type" value="Genomic_DNA"/>
</dbReference>
<name>A0A1E7EIN8_9STRA</name>
<organism evidence="2 3">
    <name type="scientific">Fragilariopsis cylindrus CCMP1102</name>
    <dbReference type="NCBI Taxonomy" id="635003"/>
    <lineage>
        <taxon>Eukaryota</taxon>
        <taxon>Sar</taxon>
        <taxon>Stramenopiles</taxon>
        <taxon>Ochrophyta</taxon>
        <taxon>Bacillariophyta</taxon>
        <taxon>Bacillariophyceae</taxon>
        <taxon>Bacillariophycidae</taxon>
        <taxon>Bacillariales</taxon>
        <taxon>Bacillariaceae</taxon>
        <taxon>Fragilariopsis</taxon>
    </lineage>
</organism>
<keyword evidence="3" id="KW-1185">Reference proteome</keyword>
<accession>A0A1E7EIN8</accession>
<dbReference type="AlphaFoldDB" id="A0A1E7EIN8"/>
<dbReference type="Proteomes" id="UP000095751">
    <property type="component" value="Unassembled WGS sequence"/>
</dbReference>
<dbReference type="PANTHER" id="PTHR37563">
    <property type="entry name" value="PHYTANOYL-COA DIOXYGENASE FAMILY PROTEIN (AFU_ORTHOLOGUE AFUA_2G03330)"/>
    <property type="match status" value="1"/>
</dbReference>
<proteinExistence type="predicted"/>